<dbReference type="Gene3D" id="1.10.150.130">
    <property type="match status" value="1"/>
</dbReference>
<dbReference type="GO" id="GO:0006310">
    <property type="term" value="P:DNA recombination"/>
    <property type="evidence" value="ECO:0007669"/>
    <property type="project" value="UniProtKB-KW"/>
</dbReference>
<dbReference type="SUPFAM" id="SSF56349">
    <property type="entry name" value="DNA breaking-rejoining enzymes"/>
    <property type="match status" value="1"/>
</dbReference>
<dbReference type="GO" id="GO:0003677">
    <property type="term" value="F:DNA binding"/>
    <property type="evidence" value="ECO:0007669"/>
    <property type="project" value="UniProtKB-KW"/>
</dbReference>
<keyword evidence="5" id="KW-1185">Reference proteome</keyword>
<dbReference type="InterPro" id="IPR013762">
    <property type="entry name" value="Integrase-like_cat_sf"/>
</dbReference>
<keyword evidence="1" id="KW-0238">DNA-binding</keyword>
<keyword evidence="2" id="KW-0233">DNA recombination</keyword>
<dbReference type="EMBL" id="KV417520">
    <property type="protein sequence ID" value="KZP25500.1"/>
    <property type="molecule type" value="Genomic_DNA"/>
</dbReference>
<evidence type="ECO:0000256" key="2">
    <source>
        <dbReference type="ARBA" id="ARBA00023172"/>
    </source>
</evidence>
<evidence type="ECO:0008006" key="6">
    <source>
        <dbReference type="Google" id="ProtNLM"/>
    </source>
</evidence>
<reference evidence="4 5" key="1">
    <citation type="journal article" date="2016" name="Mol. Biol. Evol.">
        <title>Comparative Genomics of Early-Diverging Mushroom-Forming Fungi Provides Insights into the Origins of Lignocellulose Decay Capabilities.</title>
        <authorList>
            <person name="Nagy L.G."/>
            <person name="Riley R."/>
            <person name="Tritt A."/>
            <person name="Adam C."/>
            <person name="Daum C."/>
            <person name="Floudas D."/>
            <person name="Sun H."/>
            <person name="Yadav J.S."/>
            <person name="Pangilinan J."/>
            <person name="Larsson K.H."/>
            <person name="Matsuura K."/>
            <person name="Barry K."/>
            <person name="Labutti K."/>
            <person name="Kuo R."/>
            <person name="Ohm R.A."/>
            <person name="Bhattacharya S.S."/>
            <person name="Shirouzu T."/>
            <person name="Yoshinaga Y."/>
            <person name="Martin F.M."/>
            <person name="Grigoriev I.V."/>
            <person name="Hibbett D.S."/>
        </authorList>
    </citation>
    <scope>NUCLEOTIDE SEQUENCE [LARGE SCALE GENOMIC DNA]</scope>
    <source>
        <strain evidence="4 5">CBS 109695</strain>
    </source>
</reference>
<dbReference type="Proteomes" id="UP000076532">
    <property type="component" value="Unassembled WGS sequence"/>
</dbReference>
<evidence type="ECO:0000256" key="1">
    <source>
        <dbReference type="ARBA" id="ARBA00023125"/>
    </source>
</evidence>
<dbReference type="AlphaFoldDB" id="A0A166NY83"/>
<dbReference type="InterPro" id="IPR052925">
    <property type="entry name" value="Phage_Integrase-like_Recomb"/>
</dbReference>
<dbReference type="SUPFAM" id="SSF47823">
    <property type="entry name" value="lambda integrase-like, N-terminal domain"/>
    <property type="match status" value="1"/>
</dbReference>
<dbReference type="InterPro" id="IPR011010">
    <property type="entry name" value="DNA_brk_join_enz"/>
</dbReference>
<organism evidence="4 5">
    <name type="scientific">Athelia psychrophila</name>
    <dbReference type="NCBI Taxonomy" id="1759441"/>
    <lineage>
        <taxon>Eukaryota</taxon>
        <taxon>Fungi</taxon>
        <taxon>Dikarya</taxon>
        <taxon>Basidiomycota</taxon>
        <taxon>Agaricomycotina</taxon>
        <taxon>Agaricomycetes</taxon>
        <taxon>Agaricomycetidae</taxon>
        <taxon>Atheliales</taxon>
        <taxon>Atheliaceae</taxon>
        <taxon>Athelia</taxon>
    </lineage>
</organism>
<dbReference type="GO" id="GO:0015074">
    <property type="term" value="P:DNA integration"/>
    <property type="evidence" value="ECO:0007669"/>
    <property type="project" value="InterPro"/>
</dbReference>
<name>A0A166NY83_9AGAM</name>
<feature type="region of interest" description="Disordered" evidence="3">
    <location>
        <begin position="17"/>
        <end position="61"/>
    </location>
</feature>
<dbReference type="PANTHER" id="PTHR34605">
    <property type="entry name" value="PHAGE_INTEGRASE DOMAIN-CONTAINING PROTEIN"/>
    <property type="match status" value="1"/>
</dbReference>
<dbReference type="PANTHER" id="PTHR34605:SF3">
    <property type="entry name" value="P CELL-TYPE AGGLUTINATION PROTEIN MAP4-LIKE-RELATED"/>
    <property type="match status" value="1"/>
</dbReference>
<dbReference type="STRING" id="436010.A0A166NY83"/>
<evidence type="ECO:0000256" key="3">
    <source>
        <dbReference type="SAM" id="MobiDB-lite"/>
    </source>
</evidence>
<dbReference type="Gene3D" id="1.10.443.10">
    <property type="entry name" value="Intergrase catalytic core"/>
    <property type="match status" value="1"/>
</dbReference>
<gene>
    <name evidence="4" type="ORF">FIBSPDRAFT_733759</name>
</gene>
<protein>
    <recommendedName>
        <fullName evidence="6">DNA breaking-rejoining enzyme</fullName>
    </recommendedName>
</protein>
<proteinExistence type="predicted"/>
<sequence length="423" mass="46634">MTVAAASATAIARSRFGNGGGALRRTLPGVPRFDGPPDPDHTRRRPPRPYSSDLTPAPSHLRPHCRCDDRLRLWIPAQGRDQSNPTWALTNGQIEGIVSLISALYASGTRGTYGSGLLVYHVFCDKNNVPKPTRCPAPTSLVLLFIGQCAGFYSGATLANYVFGVRAWHVIHGQAWNTDDNQVRAALKGAEALAPPTSRRPKRAPFTKDHIEAILAALDPNSHLDAAVAACLCITFFAVARVGEVTVPSLTAFSAKLHPKRSDIRADEDRHGFKVTVCHLPCTKASRVQGEDIYWSCQQGLWDPAARLHHHLQLNPAPQDAHLFAYKHGEKWRALTRTAFTNRIREAAKTVHRPTLQEHGIRIGGTLEHLLRGVPFDVVKAIGRWSSDAFAVYLRKHAVIVAPYIQETPVLEPFTRYVMPPVR</sequence>
<accession>A0A166NY83</accession>
<dbReference type="OrthoDB" id="2678913at2759"/>
<dbReference type="InterPro" id="IPR010998">
    <property type="entry name" value="Integrase_recombinase_N"/>
</dbReference>
<evidence type="ECO:0000313" key="4">
    <source>
        <dbReference type="EMBL" id="KZP25500.1"/>
    </source>
</evidence>
<evidence type="ECO:0000313" key="5">
    <source>
        <dbReference type="Proteomes" id="UP000076532"/>
    </source>
</evidence>